<dbReference type="PANTHER" id="PTHR40050">
    <property type="entry name" value="INNER SPORE COAT PROTEIN H"/>
    <property type="match status" value="1"/>
</dbReference>
<dbReference type="STRING" id="1754192.A0A1Y1X6L9"/>
<comment type="caution">
    <text evidence="2">The sequence shown here is derived from an EMBL/GenBank/DDBJ whole genome shotgun (WGS) entry which is preliminary data.</text>
</comment>
<evidence type="ECO:0008006" key="4">
    <source>
        <dbReference type="Google" id="ProtNLM"/>
    </source>
</evidence>
<dbReference type="Proteomes" id="UP000193944">
    <property type="component" value="Unassembled WGS sequence"/>
</dbReference>
<gene>
    <name evidence="2" type="ORF">BCR32DRAFT_293284</name>
</gene>
<organism evidence="2 3">
    <name type="scientific">Anaeromyces robustus</name>
    <dbReference type="NCBI Taxonomy" id="1754192"/>
    <lineage>
        <taxon>Eukaryota</taxon>
        <taxon>Fungi</taxon>
        <taxon>Fungi incertae sedis</taxon>
        <taxon>Chytridiomycota</taxon>
        <taxon>Chytridiomycota incertae sedis</taxon>
        <taxon>Neocallimastigomycetes</taxon>
        <taxon>Neocallimastigales</taxon>
        <taxon>Neocallimastigaceae</taxon>
        <taxon>Anaeromyces</taxon>
    </lineage>
</organism>
<name>A0A1Y1X6L9_9FUNG</name>
<keyword evidence="1" id="KW-0732">Signal</keyword>
<dbReference type="OrthoDB" id="10267127at2759"/>
<feature type="chain" id="PRO_5013390734" description="Coth-domain-containing protein" evidence="1">
    <location>
        <begin position="20"/>
        <end position="597"/>
    </location>
</feature>
<evidence type="ECO:0000313" key="3">
    <source>
        <dbReference type="Proteomes" id="UP000193944"/>
    </source>
</evidence>
<reference evidence="2 3" key="1">
    <citation type="submission" date="2016-08" db="EMBL/GenBank/DDBJ databases">
        <title>A Parts List for Fungal Cellulosomes Revealed by Comparative Genomics.</title>
        <authorList>
            <consortium name="DOE Joint Genome Institute"/>
            <person name="Haitjema C.H."/>
            <person name="Gilmore S.P."/>
            <person name="Henske J.K."/>
            <person name="Solomon K.V."/>
            <person name="De Groot R."/>
            <person name="Kuo A."/>
            <person name="Mondo S.J."/>
            <person name="Salamov A.A."/>
            <person name="Labutti K."/>
            <person name="Zhao Z."/>
            <person name="Chiniquy J."/>
            <person name="Barry K."/>
            <person name="Brewer H.M."/>
            <person name="Purvine S.O."/>
            <person name="Wright A.T."/>
            <person name="Boxma B."/>
            <person name="Van Alen T."/>
            <person name="Hackstein J.H."/>
            <person name="Baker S.E."/>
            <person name="Grigoriev I.V."/>
            <person name="O'Malley M.A."/>
        </authorList>
    </citation>
    <scope>NUCLEOTIDE SEQUENCE [LARGE SCALE GENOMIC DNA]</scope>
    <source>
        <strain evidence="2 3">S4</strain>
    </source>
</reference>
<dbReference type="EMBL" id="MCFG01000119">
    <property type="protein sequence ID" value="ORX81429.1"/>
    <property type="molecule type" value="Genomic_DNA"/>
</dbReference>
<evidence type="ECO:0000256" key="1">
    <source>
        <dbReference type="SAM" id="SignalP"/>
    </source>
</evidence>
<reference evidence="2 3" key="2">
    <citation type="submission" date="2016-08" db="EMBL/GenBank/DDBJ databases">
        <title>Pervasive Adenine N6-methylation of Active Genes in Fungi.</title>
        <authorList>
            <consortium name="DOE Joint Genome Institute"/>
            <person name="Mondo S.J."/>
            <person name="Dannebaum R.O."/>
            <person name="Kuo R.C."/>
            <person name="Labutti K."/>
            <person name="Haridas S."/>
            <person name="Kuo A."/>
            <person name="Salamov A."/>
            <person name="Ahrendt S.R."/>
            <person name="Lipzen A."/>
            <person name="Sullivan W."/>
            <person name="Andreopoulos W.B."/>
            <person name="Clum A."/>
            <person name="Lindquist E."/>
            <person name="Daum C."/>
            <person name="Ramamoorthy G.K."/>
            <person name="Gryganskyi A."/>
            <person name="Culley D."/>
            <person name="Magnuson J.K."/>
            <person name="James T.Y."/>
            <person name="O'Malley M.A."/>
            <person name="Stajich J.E."/>
            <person name="Spatafora J.W."/>
            <person name="Visel A."/>
            <person name="Grigoriev I.V."/>
        </authorList>
    </citation>
    <scope>NUCLEOTIDE SEQUENCE [LARGE SCALE GENOMIC DNA]</scope>
    <source>
        <strain evidence="2 3">S4</strain>
    </source>
</reference>
<dbReference type="Pfam" id="PF08757">
    <property type="entry name" value="CotH"/>
    <property type="match status" value="1"/>
</dbReference>
<protein>
    <recommendedName>
        <fullName evidence="4">Coth-domain-containing protein</fullName>
    </recommendedName>
</protein>
<evidence type="ECO:0000313" key="2">
    <source>
        <dbReference type="EMBL" id="ORX81429.1"/>
    </source>
</evidence>
<proteinExistence type="predicted"/>
<sequence length="597" mass="69138">MKFHSALLLLSTRALITNAELVTFKVLAVNGIPTLNINNEHHKMEAVPDNYPLYKISVNVDNFPVNYNYILNDGEKDKEEKEEFTRQRTKDEYALNEFFGRSVTIKEHPLLPKAYESFKYATQSKLFNDNYVATIVIKCDPEKLKSIHTDVKSKEKIDAEVIYANPYTIKTFKNAKLSLSGQSTVEVPKLSYKIKKLKDDKNKELFGRSSIKLRAEHMDPSMLREKIYTDVLNTLGVPTPQNTFARLFINGEPIGLFDLSDDVKNSRYLRETFNQGEKYKDNTLNPLFKGSRISSEGLYSNLGYYGEDVNQPVYSWVYDYKGEDKVLNKTQHIEKELIPFLKEIDDYKTHKSDNMPLEIDTFLRSLAMEFLGGGVDNYWANPGNFFVYKDAEKNQWFFQDCDFHYTFGVKWAEKQMLMTPLSKFPPSILEDDKDDKTRPPLDAILEHQEHKDKLNKIFERILKTSYHQNALFPRLESLTNLIREDAHWDVTLTRTNVNPTHGLQNVYTIDDFENEATSEKPDGFSGGYTLRYFIKTKATLLAEELNLTIPVDYESNLGYYENLSFNEDEDSDRSGSLKTISINIFTVLICYLVSILF</sequence>
<dbReference type="InterPro" id="IPR014867">
    <property type="entry name" value="Spore_coat_CotH_CotH2/3/7"/>
</dbReference>
<keyword evidence="3" id="KW-1185">Reference proteome</keyword>
<dbReference type="AlphaFoldDB" id="A0A1Y1X6L9"/>
<feature type="signal peptide" evidence="1">
    <location>
        <begin position="1"/>
        <end position="19"/>
    </location>
</feature>
<accession>A0A1Y1X6L9</accession>
<dbReference type="PANTHER" id="PTHR40050:SF1">
    <property type="entry name" value="INNER SPORE COAT PROTEIN H"/>
    <property type="match status" value="1"/>
</dbReference>